<gene>
    <name evidence="1" type="ORF">F5544_12845</name>
</gene>
<organism evidence="1 2">
    <name type="scientific">Nocardia arthritidis</name>
    <dbReference type="NCBI Taxonomy" id="228602"/>
    <lineage>
        <taxon>Bacteria</taxon>
        <taxon>Bacillati</taxon>
        <taxon>Actinomycetota</taxon>
        <taxon>Actinomycetes</taxon>
        <taxon>Mycobacteriales</taxon>
        <taxon>Nocardiaceae</taxon>
        <taxon>Nocardia</taxon>
    </lineage>
</organism>
<evidence type="ECO:0000313" key="2">
    <source>
        <dbReference type="Proteomes" id="UP000503540"/>
    </source>
</evidence>
<dbReference type="Proteomes" id="UP000503540">
    <property type="component" value="Chromosome"/>
</dbReference>
<keyword evidence="2" id="KW-1185">Reference proteome</keyword>
<name>A0A6G9YBB8_9NOCA</name>
<dbReference type="AlphaFoldDB" id="A0A6G9YBB8"/>
<reference evidence="1 2" key="1">
    <citation type="journal article" date="2019" name="ACS Chem. Biol.">
        <title>Identification and Mobilization of a Cryptic Antibiotic Biosynthesis Gene Locus from a Human-Pathogenic Nocardia Isolate.</title>
        <authorList>
            <person name="Herisse M."/>
            <person name="Ishida K."/>
            <person name="Porter J.L."/>
            <person name="Howden B."/>
            <person name="Hertweck C."/>
            <person name="Stinear T.P."/>
            <person name="Pidot S.J."/>
        </authorList>
    </citation>
    <scope>NUCLEOTIDE SEQUENCE [LARGE SCALE GENOMIC DNA]</scope>
    <source>
        <strain evidence="1 2">AUSMDU00012717</strain>
    </source>
</reference>
<dbReference type="EMBL" id="CP046172">
    <property type="protein sequence ID" value="QIS10458.1"/>
    <property type="molecule type" value="Genomic_DNA"/>
</dbReference>
<dbReference type="KEGG" id="nah:F5544_12845"/>
<sequence length="41" mass="4665">MTVKKQKYDKPVLIDRGSFRKDTGNLRRGIPEPIIVVPLGK</sequence>
<proteinExistence type="predicted"/>
<dbReference type="NCBIfam" id="NF033521">
    <property type="entry name" value="lasso_leader_L3"/>
    <property type="match status" value="1"/>
</dbReference>
<evidence type="ECO:0000313" key="1">
    <source>
        <dbReference type="EMBL" id="QIS10458.1"/>
    </source>
</evidence>
<protein>
    <submittedName>
        <fullName evidence="1">Lasso RiPP family leader peptide-containing protein</fullName>
    </submittedName>
</protein>
<dbReference type="RefSeq" id="WP_167473436.1">
    <property type="nucleotide sequence ID" value="NZ_CP046172.1"/>
</dbReference>
<dbReference type="InterPro" id="IPR046015">
    <property type="entry name" value="DUF5972"/>
</dbReference>
<accession>A0A6G9YBB8</accession>
<dbReference type="Pfam" id="PF19397">
    <property type="entry name" value="DUF5972"/>
    <property type="match status" value="1"/>
</dbReference>